<dbReference type="Proteomes" id="UP000809243">
    <property type="component" value="Unassembled WGS sequence"/>
</dbReference>
<evidence type="ECO:0000256" key="1">
    <source>
        <dbReference type="SAM" id="MobiDB-lite"/>
    </source>
</evidence>
<organism evidence="2 3">
    <name type="scientific">Candidatus Iainarchaeum sp</name>
    <dbReference type="NCBI Taxonomy" id="3101447"/>
    <lineage>
        <taxon>Archaea</taxon>
        <taxon>Candidatus Iainarchaeota</taxon>
        <taxon>Candidatus Iainarchaeia</taxon>
        <taxon>Candidatus Iainarchaeales</taxon>
        <taxon>Candidatus Iainarchaeaceae</taxon>
        <taxon>Candidatus Iainarchaeum</taxon>
    </lineage>
</organism>
<comment type="caution">
    <text evidence="2">The sequence shown here is derived from an EMBL/GenBank/DDBJ whole genome shotgun (WGS) entry which is preliminary data.</text>
</comment>
<dbReference type="EMBL" id="JAFGDB010000091">
    <property type="protein sequence ID" value="MBN2067842.1"/>
    <property type="molecule type" value="Genomic_DNA"/>
</dbReference>
<gene>
    <name evidence="2" type="ORF">JW744_05220</name>
</gene>
<evidence type="ECO:0000313" key="2">
    <source>
        <dbReference type="EMBL" id="MBN2067842.1"/>
    </source>
</evidence>
<dbReference type="AlphaFoldDB" id="A0A938YTJ4"/>
<sequence>MIKSRRVKRSRSDMPVVVAHPLFSKTFHNTRASRPARKFRGRGPDGGIGARLRKGKRIEIKDI</sequence>
<feature type="region of interest" description="Disordered" evidence="1">
    <location>
        <begin position="31"/>
        <end position="51"/>
    </location>
</feature>
<reference evidence="2" key="1">
    <citation type="submission" date="2021-01" db="EMBL/GenBank/DDBJ databases">
        <title>Active Sulfur Cycling in an Early Earth Analoge.</title>
        <authorList>
            <person name="Hahn C.R."/>
            <person name="Youssef N.H."/>
            <person name="Elshahed M."/>
        </authorList>
    </citation>
    <scope>NUCLEOTIDE SEQUENCE</scope>
    <source>
        <strain evidence="2">Zod_Metabat.1151</strain>
    </source>
</reference>
<evidence type="ECO:0000313" key="3">
    <source>
        <dbReference type="Proteomes" id="UP000809243"/>
    </source>
</evidence>
<name>A0A938YTJ4_9ARCH</name>
<proteinExistence type="predicted"/>
<accession>A0A938YTJ4</accession>
<protein>
    <submittedName>
        <fullName evidence="2">Uncharacterized protein</fullName>
    </submittedName>
</protein>